<dbReference type="GeneID" id="75263792"/>
<dbReference type="InterPro" id="IPR036390">
    <property type="entry name" value="WH_DNA-bd_sf"/>
</dbReference>
<feature type="domain" description="IclR-ED" evidence="5">
    <location>
        <begin position="62"/>
        <end position="238"/>
    </location>
</feature>
<keyword evidence="2" id="KW-0238">DNA-binding</keyword>
<dbReference type="SUPFAM" id="SSF46785">
    <property type="entry name" value="Winged helix' DNA-binding domain"/>
    <property type="match status" value="1"/>
</dbReference>
<dbReference type="Pfam" id="PF01614">
    <property type="entry name" value="IclR_C"/>
    <property type="match status" value="1"/>
</dbReference>
<name>A0A6I4RSH0_FRATU</name>
<dbReference type="GO" id="GO:0003677">
    <property type="term" value="F:DNA binding"/>
    <property type="evidence" value="ECO:0007669"/>
    <property type="project" value="UniProtKB-KW"/>
</dbReference>
<keyword evidence="3" id="KW-0804">Transcription</keyword>
<reference evidence="6 7" key="1">
    <citation type="submission" date="2019-06" db="EMBL/GenBank/DDBJ databases">
        <title>Phylogeography and genetic diversity of Francisella tularensis subsp. holarctica in France (1947-2018).</title>
        <authorList>
            <person name="Kevin M."/>
            <person name="Madani N."/>
            <person name="Maurin M."/>
        </authorList>
    </citation>
    <scope>NUCLEOTIDE SEQUENCE [LARGE SCALE GENOMIC DNA]</scope>
    <source>
        <strain evidence="6 7">ATCC 15482</strain>
    </source>
</reference>
<dbReference type="InterPro" id="IPR014757">
    <property type="entry name" value="Tscrpt_reg_IclR_C"/>
</dbReference>
<dbReference type="InterPro" id="IPR029016">
    <property type="entry name" value="GAF-like_dom_sf"/>
</dbReference>
<accession>A0A6I4RSH0</accession>
<dbReference type="PROSITE" id="PS51077">
    <property type="entry name" value="HTH_ICLR"/>
    <property type="match status" value="1"/>
</dbReference>
<comment type="caution">
    <text evidence="6">The sequence shown here is derived from an EMBL/GenBank/DDBJ whole genome shotgun (WGS) entry which is preliminary data.</text>
</comment>
<proteinExistence type="predicted"/>
<evidence type="ECO:0000313" key="6">
    <source>
        <dbReference type="EMBL" id="MWZ40516.1"/>
    </source>
</evidence>
<protein>
    <submittedName>
        <fullName evidence="6">Helix-turn-helix domain-containing protein</fullName>
    </submittedName>
</protein>
<dbReference type="InterPro" id="IPR005471">
    <property type="entry name" value="Tscrpt_reg_IclR_N"/>
</dbReference>
<sequence>MSEDKRIQVISRAVNVLKSIGSKPDGMSLGEIAKQIYLPRSTVQRIVAALEEEGFIRSEGAGKILLGPGIFKLISSCYVDIITLTQDSLSKLSEKVQETVSLTQSYDKNLLVLHRFVVNRELQIIPRVGALVPLHKTAAGRALLSLHTDDKIIKILGEQITDDKELFEKIAKIRVKGIDIDYSQTIKGIVTIGVAIKSFLGDFGVSILAPQHRFDQNKDLYVDELLKVKSKIIDEIGV</sequence>
<dbReference type="PROSITE" id="PS51078">
    <property type="entry name" value="ICLR_ED"/>
    <property type="match status" value="1"/>
</dbReference>
<organism evidence="6 7">
    <name type="scientific">Francisella tularensis</name>
    <dbReference type="NCBI Taxonomy" id="263"/>
    <lineage>
        <taxon>Bacteria</taxon>
        <taxon>Pseudomonadati</taxon>
        <taxon>Pseudomonadota</taxon>
        <taxon>Gammaproteobacteria</taxon>
        <taxon>Thiotrichales</taxon>
        <taxon>Francisellaceae</taxon>
        <taxon>Francisella</taxon>
    </lineage>
</organism>
<dbReference type="Gene3D" id="3.30.450.40">
    <property type="match status" value="1"/>
</dbReference>
<dbReference type="AlphaFoldDB" id="A0A6I4RSH0"/>
<dbReference type="GO" id="GO:0045892">
    <property type="term" value="P:negative regulation of DNA-templated transcription"/>
    <property type="evidence" value="ECO:0007669"/>
    <property type="project" value="TreeGrafter"/>
</dbReference>
<dbReference type="EMBL" id="VJEZ01000011">
    <property type="protein sequence ID" value="MWZ40516.1"/>
    <property type="molecule type" value="Genomic_DNA"/>
</dbReference>
<keyword evidence="1" id="KW-0805">Transcription regulation</keyword>
<evidence type="ECO:0000313" key="7">
    <source>
        <dbReference type="Proteomes" id="UP000469081"/>
    </source>
</evidence>
<dbReference type="Pfam" id="PF09339">
    <property type="entry name" value="HTH_IclR"/>
    <property type="match status" value="1"/>
</dbReference>
<dbReference type="PANTHER" id="PTHR30136:SF35">
    <property type="entry name" value="HTH-TYPE TRANSCRIPTIONAL REGULATOR RV1719"/>
    <property type="match status" value="1"/>
</dbReference>
<dbReference type="SUPFAM" id="SSF55781">
    <property type="entry name" value="GAF domain-like"/>
    <property type="match status" value="1"/>
</dbReference>
<dbReference type="Gene3D" id="1.10.10.10">
    <property type="entry name" value="Winged helix-like DNA-binding domain superfamily/Winged helix DNA-binding domain"/>
    <property type="match status" value="1"/>
</dbReference>
<dbReference type="RefSeq" id="WP_003036153.1">
    <property type="nucleotide sequence ID" value="NZ_VJEZ01000011.1"/>
</dbReference>
<dbReference type="InterPro" id="IPR050707">
    <property type="entry name" value="HTH_MetabolicPath_Reg"/>
</dbReference>
<evidence type="ECO:0000256" key="1">
    <source>
        <dbReference type="ARBA" id="ARBA00023015"/>
    </source>
</evidence>
<evidence type="ECO:0000256" key="2">
    <source>
        <dbReference type="ARBA" id="ARBA00023125"/>
    </source>
</evidence>
<dbReference type="SMART" id="SM00346">
    <property type="entry name" value="HTH_ICLR"/>
    <property type="match status" value="1"/>
</dbReference>
<evidence type="ECO:0000259" key="4">
    <source>
        <dbReference type="PROSITE" id="PS51077"/>
    </source>
</evidence>
<gene>
    <name evidence="6" type="ORF">FNC33_08210</name>
</gene>
<evidence type="ECO:0000256" key="3">
    <source>
        <dbReference type="ARBA" id="ARBA00023163"/>
    </source>
</evidence>
<dbReference type="InterPro" id="IPR036388">
    <property type="entry name" value="WH-like_DNA-bd_sf"/>
</dbReference>
<dbReference type="Proteomes" id="UP000469081">
    <property type="component" value="Unassembled WGS sequence"/>
</dbReference>
<dbReference type="GO" id="GO:0003700">
    <property type="term" value="F:DNA-binding transcription factor activity"/>
    <property type="evidence" value="ECO:0007669"/>
    <property type="project" value="TreeGrafter"/>
</dbReference>
<feature type="domain" description="HTH iclR-type" evidence="4">
    <location>
        <begin position="7"/>
        <end position="68"/>
    </location>
</feature>
<dbReference type="PANTHER" id="PTHR30136">
    <property type="entry name" value="HELIX-TURN-HELIX TRANSCRIPTIONAL REGULATOR, ICLR FAMILY"/>
    <property type="match status" value="1"/>
</dbReference>
<evidence type="ECO:0000259" key="5">
    <source>
        <dbReference type="PROSITE" id="PS51078"/>
    </source>
</evidence>